<keyword evidence="6" id="KW-0418">Kinase</keyword>
<evidence type="ECO:0000256" key="2">
    <source>
        <dbReference type="ARBA" id="ARBA00022527"/>
    </source>
</evidence>
<dbReference type="InterPro" id="IPR011009">
    <property type="entry name" value="Kinase-like_dom_sf"/>
</dbReference>
<keyword evidence="15" id="KW-1185">Reference proteome</keyword>
<dbReference type="Gene3D" id="3.30.200.20">
    <property type="entry name" value="Phosphorylase Kinase, domain 1"/>
    <property type="match status" value="1"/>
</dbReference>
<evidence type="ECO:0000313" key="14">
    <source>
        <dbReference type="EMBL" id="KAK9945866.1"/>
    </source>
</evidence>
<dbReference type="Proteomes" id="UP001457282">
    <property type="component" value="Unassembled WGS sequence"/>
</dbReference>
<dbReference type="PANTHER" id="PTHR45631">
    <property type="entry name" value="OS07G0107800 PROTEIN-RELATED"/>
    <property type="match status" value="1"/>
</dbReference>
<evidence type="ECO:0000256" key="1">
    <source>
        <dbReference type="ARBA" id="ARBA00012513"/>
    </source>
</evidence>
<dbReference type="PANTHER" id="PTHR45631:SF212">
    <property type="entry name" value="PROTEIN KINASE DOMAIN-CONTAINING PROTEIN"/>
    <property type="match status" value="1"/>
</dbReference>
<evidence type="ECO:0000256" key="7">
    <source>
        <dbReference type="ARBA" id="ARBA00022840"/>
    </source>
</evidence>
<dbReference type="Pfam" id="PF07714">
    <property type="entry name" value="PK_Tyr_Ser-Thr"/>
    <property type="match status" value="2"/>
</dbReference>
<comment type="catalytic activity">
    <reaction evidence="10">
        <text>L-threonyl-[protein] + ATP = O-phospho-L-threonyl-[protein] + ADP + H(+)</text>
        <dbReference type="Rhea" id="RHEA:46608"/>
        <dbReference type="Rhea" id="RHEA-COMP:11060"/>
        <dbReference type="Rhea" id="RHEA-COMP:11605"/>
        <dbReference type="ChEBI" id="CHEBI:15378"/>
        <dbReference type="ChEBI" id="CHEBI:30013"/>
        <dbReference type="ChEBI" id="CHEBI:30616"/>
        <dbReference type="ChEBI" id="CHEBI:61977"/>
        <dbReference type="ChEBI" id="CHEBI:456216"/>
        <dbReference type="EC" id="2.7.11.1"/>
    </reaction>
</comment>
<organism evidence="14 15">
    <name type="scientific">Rubus argutus</name>
    <name type="common">Southern blackberry</name>
    <dbReference type="NCBI Taxonomy" id="59490"/>
    <lineage>
        <taxon>Eukaryota</taxon>
        <taxon>Viridiplantae</taxon>
        <taxon>Streptophyta</taxon>
        <taxon>Embryophyta</taxon>
        <taxon>Tracheophyta</taxon>
        <taxon>Spermatophyta</taxon>
        <taxon>Magnoliopsida</taxon>
        <taxon>eudicotyledons</taxon>
        <taxon>Gunneridae</taxon>
        <taxon>Pentapetalae</taxon>
        <taxon>rosids</taxon>
        <taxon>fabids</taxon>
        <taxon>Rosales</taxon>
        <taxon>Rosaceae</taxon>
        <taxon>Rosoideae</taxon>
        <taxon>Rosoideae incertae sedis</taxon>
        <taxon>Rubus</taxon>
    </lineage>
</organism>
<feature type="transmembrane region" description="Helical" evidence="12">
    <location>
        <begin position="202"/>
        <end position="222"/>
    </location>
</feature>
<dbReference type="SUPFAM" id="SSF56112">
    <property type="entry name" value="Protein kinase-like (PK-like)"/>
    <property type="match status" value="1"/>
</dbReference>
<dbReference type="InterPro" id="IPR001245">
    <property type="entry name" value="Ser-Thr/Tyr_kinase_cat_dom"/>
</dbReference>
<dbReference type="FunFam" id="1.10.510.10:FF:001023">
    <property type="entry name" value="Os07g0541700 protein"/>
    <property type="match status" value="1"/>
</dbReference>
<dbReference type="SUPFAM" id="SSF52058">
    <property type="entry name" value="L domain-like"/>
    <property type="match status" value="1"/>
</dbReference>
<evidence type="ECO:0000256" key="4">
    <source>
        <dbReference type="ARBA" id="ARBA00022692"/>
    </source>
</evidence>
<evidence type="ECO:0000256" key="12">
    <source>
        <dbReference type="SAM" id="Phobius"/>
    </source>
</evidence>
<dbReference type="InterPro" id="IPR000719">
    <property type="entry name" value="Prot_kinase_dom"/>
</dbReference>
<evidence type="ECO:0000256" key="6">
    <source>
        <dbReference type="ARBA" id="ARBA00022777"/>
    </source>
</evidence>
<evidence type="ECO:0000256" key="10">
    <source>
        <dbReference type="ARBA" id="ARBA00047899"/>
    </source>
</evidence>
<dbReference type="PROSITE" id="PS00108">
    <property type="entry name" value="PROTEIN_KINASE_ST"/>
    <property type="match status" value="1"/>
</dbReference>
<keyword evidence="5" id="KW-0547">Nucleotide-binding</keyword>
<evidence type="ECO:0000256" key="5">
    <source>
        <dbReference type="ARBA" id="ARBA00022741"/>
    </source>
</evidence>
<keyword evidence="8 12" id="KW-1133">Transmembrane helix</keyword>
<keyword evidence="9 12" id="KW-0472">Membrane</keyword>
<protein>
    <recommendedName>
        <fullName evidence="1">non-specific serine/threonine protein kinase</fullName>
        <ecNumber evidence="1">2.7.11.1</ecNumber>
    </recommendedName>
</protein>
<dbReference type="GO" id="GO:0004674">
    <property type="term" value="F:protein serine/threonine kinase activity"/>
    <property type="evidence" value="ECO:0007669"/>
    <property type="project" value="UniProtKB-KW"/>
</dbReference>
<dbReference type="PROSITE" id="PS50011">
    <property type="entry name" value="PROTEIN_KINASE_DOM"/>
    <property type="match status" value="1"/>
</dbReference>
<evidence type="ECO:0000256" key="9">
    <source>
        <dbReference type="ARBA" id="ARBA00023136"/>
    </source>
</evidence>
<evidence type="ECO:0000259" key="13">
    <source>
        <dbReference type="PROSITE" id="PS50011"/>
    </source>
</evidence>
<dbReference type="SMART" id="SM00220">
    <property type="entry name" value="S_TKc"/>
    <property type="match status" value="1"/>
</dbReference>
<reference evidence="14 15" key="1">
    <citation type="journal article" date="2023" name="G3 (Bethesda)">
        <title>A chromosome-length genome assembly and annotation of blackberry (Rubus argutus, cv. 'Hillquist').</title>
        <authorList>
            <person name="Bruna T."/>
            <person name="Aryal R."/>
            <person name="Dudchenko O."/>
            <person name="Sargent D.J."/>
            <person name="Mead D."/>
            <person name="Buti M."/>
            <person name="Cavallini A."/>
            <person name="Hytonen T."/>
            <person name="Andres J."/>
            <person name="Pham M."/>
            <person name="Weisz D."/>
            <person name="Mascagni F."/>
            <person name="Usai G."/>
            <person name="Natali L."/>
            <person name="Bassil N."/>
            <person name="Fernandez G.E."/>
            <person name="Lomsadze A."/>
            <person name="Armour M."/>
            <person name="Olukolu B."/>
            <person name="Poorten T."/>
            <person name="Britton C."/>
            <person name="Davik J."/>
            <person name="Ashrafi H."/>
            <person name="Aiden E.L."/>
            <person name="Borodovsky M."/>
            <person name="Worthington M."/>
        </authorList>
    </citation>
    <scope>NUCLEOTIDE SEQUENCE [LARGE SCALE GENOMIC DNA]</scope>
    <source>
        <strain evidence="14">PI 553951</strain>
    </source>
</reference>
<keyword evidence="7" id="KW-0067">ATP-binding</keyword>
<sequence>MLIIISILSAALIVSAAVYAVLLLAFRSKPSASQSNSLLHCKPTQTISILLIYSDRWTWVDGFWFSFSVKFGFQGFICVNLEDGLARFPLDSEGVSRGGWGGGFSFGNLSSRQLSGNIAASFSNLRSIQSLDLSHNELTGPIPEFLAQPPSLTVPKVFSCAIPKALMEKHNSGALTLNLDGNPEICVMDSCKGKKWKVVPNVASSVSVAILVLLCALAIFWIHKRKRQGTKIQSKAKNWRLTYFEIVNITSNFTSVPGEGGFGRVYHGILKDTIQVAVKVLSSSYRQGSEEFQNEVVLLLGIHHKTVHLLADASTNVLTWKGRLLIAVDAARGLDYLHNCCQPPIVHRDLKTSNILLNEDMQAKIGDCGLCKVFTTENETHVSTDAKGTPGYVDPEYYSTGKLNRKSNVYSFGVGLLELMTGLPAIVKGPPPLELCEWVGPYVERKEIENIIDPRLQSYNINSAWRAIEVAMACLPSLAVHLCV</sequence>
<comment type="caution">
    <text evidence="14">The sequence shown here is derived from an EMBL/GenBank/DDBJ whole genome shotgun (WGS) entry which is preliminary data.</text>
</comment>
<keyword evidence="4 12" id="KW-0812">Transmembrane</keyword>
<proteinExistence type="predicted"/>
<dbReference type="EMBL" id="JBEDUW010000002">
    <property type="protein sequence ID" value="KAK9945866.1"/>
    <property type="molecule type" value="Genomic_DNA"/>
</dbReference>
<dbReference type="GO" id="GO:0005524">
    <property type="term" value="F:ATP binding"/>
    <property type="evidence" value="ECO:0007669"/>
    <property type="project" value="UniProtKB-KW"/>
</dbReference>
<comment type="catalytic activity">
    <reaction evidence="11">
        <text>L-seryl-[protein] + ATP = O-phospho-L-seryl-[protein] + ADP + H(+)</text>
        <dbReference type="Rhea" id="RHEA:17989"/>
        <dbReference type="Rhea" id="RHEA-COMP:9863"/>
        <dbReference type="Rhea" id="RHEA-COMP:11604"/>
        <dbReference type="ChEBI" id="CHEBI:15378"/>
        <dbReference type="ChEBI" id="CHEBI:29999"/>
        <dbReference type="ChEBI" id="CHEBI:30616"/>
        <dbReference type="ChEBI" id="CHEBI:83421"/>
        <dbReference type="ChEBI" id="CHEBI:456216"/>
        <dbReference type="EC" id="2.7.11.1"/>
    </reaction>
</comment>
<gene>
    <name evidence="14" type="ORF">M0R45_011360</name>
</gene>
<name>A0AAW1YCS9_RUBAR</name>
<dbReference type="Gene3D" id="1.10.510.10">
    <property type="entry name" value="Transferase(Phosphotransferase) domain 1"/>
    <property type="match status" value="1"/>
</dbReference>
<keyword evidence="3" id="KW-0808">Transferase</keyword>
<dbReference type="InterPro" id="IPR032675">
    <property type="entry name" value="LRR_dom_sf"/>
</dbReference>
<dbReference type="AlphaFoldDB" id="A0AAW1YCS9"/>
<evidence type="ECO:0000256" key="11">
    <source>
        <dbReference type="ARBA" id="ARBA00048679"/>
    </source>
</evidence>
<accession>A0AAW1YCS9</accession>
<evidence type="ECO:0000313" key="15">
    <source>
        <dbReference type="Proteomes" id="UP001457282"/>
    </source>
</evidence>
<keyword evidence="2" id="KW-0723">Serine/threonine-protein kinase</keyword>
<evidence type="ECO:0000256" key="8">
    <source>
        <dbReference type="ARBA" id="ARBA00022989"/>
    </source>
</evidence>
<evidence type="ECO:0000256" key="3">
    <source>
        <dbReference type="ARBA" id="ARBA00022679"/>
    </source>
</evidence>
<dbReference type="Gene3D" id="3.80.10.10">
    <property type="entry name" value="Ribonuclease Inhibitor"/>
    <property type="match status" value="1"/>
</dbReference>
<dbReference type="InterPro" id="IPR008271">
    <property type="entry name" value="Ser/Thr_kinase_AS"/>
</dbReference>
<feature type="domain" description="Protein kinase" evidence="13">
    <location>
        <begin position="251"/>
        <end position="484"/>
    </location>
</feature>
<dbReference type="EC" id="2.7.11.1" evidence="1"/>